<gene>
    <name evidence="1" type="ORF">KEG57_44625</name>
</gene>
<evidence type="ECO:0000313" key="1">
    <source>
        <dbReference type="EMBL" id="MDC3987634.1"/>
    </source>
</evidence>
<dbReference type="Proteomes" id="UP001151081">
    <property type="component" value="Unassembled WGS sequence"/>
</dbReference>
<dbReference type="EMBL" id="JAGTJJ010000056">
    <property type="protein sequence ID" value="MDC3987634.1"/>
    <property type="molecule type" value="Genomic_DNA"/>
</dbReference>
<dbReference type="AlphaFoldDB" id="A0A9X4AWT0"/>
<name>A0A9X4AWT0_9BACT</name>
<accession>A0A9X4AWT0</accession>
<evidence type="ECO:0000313" key="2">
    <source>
        <dbReference type="Proteomes" id="UP001151081"/>
    </source>
</evidence>
<keyword evidence="2" id="KW-1185">Reference proteome</keyword>
<organism evidence="1 2">
    <name type="scientific">Polyangium jinanense</name>
    <dbReference type="NCBI Taxonomy" id="2829994"/>
    <lineage>
        <taxon>Bacteria</taxon>
        <taxon>Pseudomonadati</taxon>
        <taxon>Myxococcota</taxon>
        <taxon>Polyangia</taxon>
        <taxon>Polyangiales</taxon>
        <taxon>Polyangiaceae</taxon>
        <taxon>Polyangium</taxon>
    </lineage>
</organism>
<proteinExistence type="predicted"/>
<comment type="caution">
    <text evidence="1">The sequence shown here is derived from an EMBL/GenBank/DDBJ whole genome shotgun (WGS) entry which is preliminary data.</text>
</comment>
<sequence>MATDRCTNTIATRQDLAASGRLYNEMSEEHFAAATRTPDVHHVEV</sequence>
<protein>
    <submittedName>
        <fullName evidence="1">Uncharacterized protein</fullName>
    </submittedName>
</protein>
<reference evidence="1 2" key="1">
    <citation type="submission" date="2021-04" db="EMBL/GenBank/DDBJ databases">
        <title>Genome analysis of Polyangium sp.</title>
        <authorList>
            <person name="Li Y."/>
            <person name="Wang J."/>
        </authorList>
    </citation>
    <scope>NUCLEOTIDE SEQUENCE [LARGE SCALE GENOMIC DNA]</scope>
    <source>
        <strain evidence="1 2">SDU14</strain>
    </source>
</reference>
<dbReference type="RefSeq" id="WP_272425360.1">
    <property type="nucleotide sequence ID" value="NZ_JAGTJJ010000056.1"/>
</dbReference>